<accession>A0A1D3L3H7</accession>
<dbReference type="AlphaFoldDB" id="A0A1D3L3H7"/>
<dbReference type="GO" id="GO:0006355">
    <property type="term" value="P:regulation of DNA-templated transcription"/>
    <property type="evidence" value="ECO:0007669"/>
    <property type="project" value="UniProtKB-UniRule"/>
</dbReference>
<comment type="function">
    <text evidence="2">Stimulates transcription elongation.</text>
</comment>
<evidence type="ECO:0000259" key="3">
    <source>
        <dbReference type="SMART" id="SM01389"/>
    </source>
</evidence>
<dbReference type="Pfam" id="PF06093">
    <property type="entry name" value="Spt4"/>
    <property type="match status" value="1"/>
</dbReference>
<dbReference type="SMART" id="SM01389">
    <property type="entry name" value="Spt4"/>
    <property type="match status" value="1"/>
</dbReference>
<keyword evidence="5" id="KW-1185">Reference proteome</keyword>
<feature type="binding site" evidence="2">
    <location>
        <position position="9"/>
    </location>
    <ligand>
        <name>Zn(2+)</name>
        <dbReference type="ChEBI" id="CHEBI:29105"/>
    </ligand>
</feature>
<dbReference type="InterPro" id="IPR029040">
    <property type="entry name" value="RPABC4/Spt4"/>
</dbReference>
<dbReference type="GO" id="GO:0008270">
    <property type="term" value="F:zinc ion binding"/>
    <property type="evidence" value="ECO:0007669"/>
    <property type="project" value="UniProtKB-UniRule"/>
</dbReference>
<sequence>MVTKACTKCHRIMEEDRCAVCNIPTSKNWSGFLIVVDPENSNIAKDLHITLPGEYALRVR</sequence>
<dbReference type="InterPro" id="IPR007178">
    <property type="entry name" value="Spt4_arch"/>
</dbReference>
<dbReference type="EMBL" id="LT607756">
    <property type="protein sequence ID" value="SCG86181.1"/>
    <property type="molecule type" value="Genomic_DNA"/>
</dbReference>
<comment type="subunit">
    <text evidence="2">Heterodimer composed of Spt4 and Spt5.</text>
</comment>
<dbReference type="NCBIfam" id="NF041664">
    <property type="entry name" value="RNAP_arch_Epp"/>
    <property type="match status" value="1"/>
</dbReference>
<feature type="binding site" evidence="2">
    <location>
        <position position="21"/>
    </location>
    <ligand>
        <name>Zn(2+)</name>
        <dbReference type="ChEBI" id="CHEBI:29105"/>
    </ligand>
</feature>
<dbReference type="KEGG" id="mcub:MCBB_1626"/>
<dbReference type="InterPro" id="IPR022800">
    <property type="entry name" value="Spt4/RpoE2_Znf"/>
</dbReference>
<keyword evidence="4" id="KW-0648">Protein biosynthesis</keyword>
<dbReference type="PANTHER" id="PTHR40704:SF1">
    <property type="entry name" value="TRANSCRIPTION ELONGATION FACTOR SPT4"/>
    <property type="match status" value="1"/>
</dbReference>
<feature type="domain" description="Spt4/RpoE2 zinc finger" evidence="3">
    <location>
        <begin position="3"/>
        <end position="60"/>
    </location>
</feature>
<gene>
    <name evidence="2 4" type="primary">spt4</name>
    <name evidence="4" type="ORF">MCBB_1626</name>
</gene>
<dbReference type="OrthoDB" id="275101at2157"/>
<evidence type="ECO:0000256" key="1">
    <source>
        <dbReference type="ARBA" id="ARBA00023163"/>
    </source>
</evidence>
<keyword evidence="2" id="KW-0862">Zinc</keyword>
<feature type="binding site" evidence="2">
    <location>
        <position position="6"/>
    </location>
    <ligand>
        <name>Zn(2+)</name>
        <dbReference type="ChEBI" id="CHEBI:29105"/>
    </ligand>
</feature>
<evidence type="ECO:0000313" key="4">
    <source>
        <dbReference type="EMBL" id="SCG86181.1"/>
    </source>
</evidence>
<reference evidence="4 5" key="1">
    <citation type="submission" date="2016-08" db="EMBL/GenBank/DDBJ databases">
        <authorList>
            <person name="Seilhamer J.J."/>
        </authorList>
    </citation>
    <scope>NUCLEOTIDE SEQUENCE [LARGE SCALE GENOMIC DNA]</scope>
    <source>
        <strain evidence="4">Buetzberg</strain>
    </source>
</reference>
<dbReference type="RefSeq" id="WP_071907264.1">
    <property type="nucleotide sequence ID" value="NZ_LT607756.1"/>
</dbReference>
<evidence type="ECO:0000256" key="2">
    <source>
        <dbReference type="HAMAP-Rule" id="MF_00949"/>
    </source>
</evidence>
<name>A0A1D3L3H7_9EURY</name>
<protein>
    <recommendedName>
        <fullName evidence="2">Transcription elongation factor Spt4</fullName>
    </recommendedName>
</protein>
<dbReference type="GeneID" id="30412464"/>
<dbReference type="GO" id="GO:0003746">
    <property type="term" value="F:translation elongation factor activity"/>
    <property type="evidence" value="ECO:0007669"/>
    <property type="project" value="UniProtKB-KW"/>
</dbReference>
<evidence type="ECO:0000313" key="5">
    <source>
        <dbReference type="Proteomes" id="UP000094707"/>
    </source>
</evidence>
<comment type="similarity">
    <text evidence="2">Belongs to the archaeal Spt4 family.</text>
</comment>
<dbReference type="STRING" id="118062.MCBB_1626"/>
<organism evidence="4 5">
    <name type="scientific">Methanobacterium congolense</name>
    <dbReference type="NCBI Taxonomy" id="118062"/>
    <lineage>
        <taxon>Archaea</taxon>
        <taxon>Methanobacteriati</taxon>
        <taxon>Methanobacteriota</taxon>
        <taxon>Methanomada group</taxon>
        <taxon>Methanobacteria</taxon>
        <taxon>Methanobacteriales</taxon>
        <taxon>Methanobacteriaceae</taxon>
        <taxon>Methanobacterium</taxon>
    </lineage>
</organism>
<dbReference type="HAMAP" id="MF_00949">
    <property type="entry name" value="Spt4_arch"/>
    <property type="match status" value="1"/>
</dbReference>
<keyword evidence="1 2" id="KW-0804">Transcription</keyword>
<dbReference type="Gene3D" id="2.20.28.90">
    <property type="match status" value="1"/>
</dbReference>
<keyword evidence="4" id="KW-0251">Elongation factor</keyword>
<dbReference type="PANTHER" id="PTHR40704">
    <property type="entry name" value="TRANSCRIPTION ELONGATION FACTOR SPT4"/>
    <property type="match status" value="1"/>
</dbReference>
<dbReference type="InterPro" id="IPR038589">
    <property type="entry name" value="Spt4_dom_sf"/>
</dbReference>
<dbReference type="PATRIC" id="fig|129848.4.peg.1661"/>
<dbReference type="Proteomes" id="UP000094707">
    <property type="component" value="Chromosome I"/>
</dbReference>
<dbReference type="SUPFAM" id="SSF63393">
    <property type="entry name" value="RNA polymerase subunits"/>
    <property type="match status" value="1"/>
</dbReference>
<proteinExistence type="inferred from homology"/>
<feature type="binding site" evidence="2">
    <location>
        <position position="18"/>
    </location>
    <ligand>
        <name>Zn(2+)</name>
        <dbReference type="ChEBI" id="CHEBI:29105"/>
    </ligand>
</feature>
<keyword evidence="2" id="KW-0805">Transcription regulation</keyword>
<keyword evidence="2" id="KW-0479">Metal-binding</keyword>